<dbReference type="InterPro" id="IPR009061">
    <property type="entry name" value="DNA-bd_dom_put_sf"/>
</dbReference>
<dbReference type="eggNOG" id="COG0789">
    <property type="taxonomic scope" value="Bacteria"/>
</dbReference>
<dbReference type="SUPFAM" id="SSF46955">
    <property type="entry name" value="Putative DNA-binding domain"/>
    <property type="match status" value="1"/>
</dbReference>
<protein>
    <submittedName>
        <fullName evidence="3">Transcriptional regulator, MerR family</fullName>
    </submittedName>
</protein>
<dbReference type="PANTHER" id="PTHR30204:SF92">
    <property type="entry name" value="HTH-TYPE TRANSCRIPTIONAL REGULATOR ZNTR"/>
    <property type="match status" value="1"/>
</dbReference>
<dbReference type="Gene3D" id="1.10.1660.10">
    <property type="match status" value="1"/>
</dbReference>
<dbReference type="SMART" id="SM00422">
    <property type="entry name" value="HTH_MERR"/>
    <property type="match status" value="1"/>
</dbReference>
<dbReference type="PANTHER" id="PTHR30204">
    <property type="entry name" value="REDOX-CYCLING DRUG-SENSING TRANSCRIPTIONAL ACTIVATOR SOXR"/>
    <property type="match status" value="1"/>
</dbReference>
<dbReference type="CDD" id="cd04770">
    <property type="entry name" value="HTH_HMRTR"/>
    <property type="match status" value="1"/>
</dbReference>
<dbReference type="AlphaFoldDB" id="B0SUY9"/>
<dbReference type="PROSITE" id="PS50937">
    <property type="entry name" value="HTH_MERR_2"/>
    <property type="match status" value="1"/>
</dbReference>
<evidence type="ECO:0000259" key="2">
    <source>
        <dbReference type="PROSITE" id="PS50937"/>
    </source>
</evidence>
<dbReference type="KEGG" id="cak:Caul_2331"/>
<keyword evidence="1" id="KW-0238">DNA-binding</keyword>
<dbReference type="OrthoDB" id="9802944at2"/>
<proteinExistence type="predicted"/>
<dbReference type="EMBL" id="CP000927">
    <property type="protein sequence ID" value="ABZ71458.1"/>
    <property type="molecule type" value="Genomic_DNA"/>
</dbReference>
<dbReference type="PROSITE" id="PS00552">
    <property type="entry name" value="HTH_MERR_1"/>
    <property type="match status" value="1"/>
</dbReference>
<dbReference type="Pfam" id="PF13411">
    <property type="entry name" value="MerR_1"/>
    <property type="match status" value="1"/>
</dbReference>
<dbReference type="STRING" id="366602.Caul_2331"/>
<sequence>MGKFKIGELATAAGVSRDTIRYYERTGLLLSPGRSGAGYRLYGDDDLLRLRFIRSGQGLGFTLAETSELLTLQTSDTARATAVLAITCDKIRQAETRVDELNRIRTILEGLAAACPGEAPTRDCPILAFISARPRARAAAKPETTRGEKNRET</sequence>
<dbReference type="GO" id="GO:0003700">
    <property type="term" value="F:DNA-binding transcription factor activity"/>
    <property type="evidence" value="ECO:0007669"/>
    <property type="project" value="InterPro"/>
</dbReference>
<evidence type="ECO:0000313" key="3">
    <source>
        <dbReference type="EMBL" id="ABZ71458.1"/>
    </source>
</evidence>
<dbReference type="GO" id="GO:0003677">
    <property type="term" value="F:DNA binding"/>
    <property type="evidence" value="ECO:0007669"/>
    <property type="project" value="UniProtKB-KW"/>
</dbReference>
<reference evidence="3" key="1">
    <citation type="submission" date="2008-01" db="EMBL/GenBank/DDBJ databases">
        <title>Complete sequence of chromosome of Caulobacter sp. K31.</title>
        <authorList>
            <consortium name="US DOE Joint Genome Institute"/>
            <person name="Copeland A."/>
            <person name="Lucas S."/>
            <person name="Lapidus A."/>
            <person name="Barry K."/>
            <person name="Glavina del Rio T."/>
            <person name="Dalin E."/>
            <person name="Tice H."/>
            <person name="Pitluck S."/>
            <person name="Bruce D."/>
            <person name="Goodwin L."/>
            <person name="Thompson L.S."/>
            <person name="Brettin T."/>
            <person name="Detter J.C."/>
            <person name="Han C."/>
            <person name="Schmutz J."/>
            <person name="Larimer F."/>
            <person name="Land M."/>
            <person name="Hauser L."/>
            <person name="Kyrpides N."/>
            <person name="Kim E."/>
            <person name="Stephens C."/>
            <person name="Richardson P."/>
        </authorList>
    </citation>
    <scope>NUCLEOTIDE SEQUENCE [LARGE SCALE GENOMIC DNA]</scope>
    <source>
        <strain evidence="3">K31</strain>
    </source>
</reference>
<name>B0SUY9_CAUSK</name>
<feature type="domain" description="HTH merR-type" evidence="2">
    <location>
        <begin position="3"/>
        <end position="72"/>
    </location>
</feature>
<organism evidence="3">
    <name type="scientific">Caulobacter sp. (strain K31)</name>
    <dbReference type="NCBI Taxonomy" id="366602"/>
    <lineage>
        <taxon>Bacteria</taxon>
        <taxon>Pseudomonadati</taxon>
        <taxon>Pseudomonadota</taxon>
        <taxon>Alphaproteobacteria</taxon>
        <taxon>Caulobacterales</taxon>
        <taxon>Caulobacteraceae</taxon>
        <taxon>Caulobacter</taxon>
    </lineage>
</organism>
<gene>
    <name evidence="3" type="ordered locus">Caul_2331</name>
</gene>
<dbReference type="InterPro" id="IPR047057">
    <property type="entry name" value="MerR_fam"/>
</dbReference>
<evidence type="ECO:0000256" key="1">
    <source>
        <dbReference type="ARBA" id="ARBA00023125"/>
    </source>
</evidence>
<dbReference type="HOGENOM" id="CLU_060077_2_0_5"/>
<dbReference type="PRINTS" id="PR00040">
    <property type="entry name" value="HTHMERR"/>
</dbReference>
<accession>B0SUY9</accession>
<dbReference type="InterPro" id="IPR000551">
    <property type="entry name" value="MerR-type_HTH_dom"/>
</dbReference>